<protein>
    <submittedName>
        <fullName evidence="1">Uncharacterized protein</fullName>
    </submittedName>
</protein>
<gene>
    <name evidence="1" type="ORF">DEJ47_04970</name>
</gene>
<dbReference type="EMBL" id="CP029193">
    <property type="protein sequence ID" value="QES25894.1"/>
    <property type="molecule type" value="Genomic_DNA"/>
</dbReference>
<organism evidence="1 2">
    <name type="scientific">Streptomyces venezuelae</name>
    <dbReference type="NCBI Taxonomy" id="54571"/>
    <lineage>
        <taxon>Bacteria</taxon>
        <taxon>Bacillati</taxon>
        <taxon>Actinomycetota</taxon>
        <taxon>Actinomycetes</taxon>
        <taxon>Kitasatosporales</taxon>
        <taxon>Streptomycetaceae</taxon>
        <taxon>Streptomyces</taxon>
    </lineage>
</organism>
<dbReference type="OrthoDB" id="3292504at2"/>
<reference evidence="1 2" key="1">
    <citation type="submission" date="2018-05" db="EMBL/GenBank/DDBJ databases">
        <title>Streptomyces venezuelae.</title>
        <authorList>
            <person name="Kim W."/>
            <person name="Lee N."/>
            <person name="Cho B.-K."/>
        </authorList>
    </citation>
    <scope>NUCLEOTIDE SEQUENCE [LARGE SCALE GENOMIC DNA]</scope>
    <source>
        <strain evidence="1 2">ATCC 14583</strain>
    </source>
</reference>
<keyword evidence="2" id="KW-1185">Reference proteome</keyword>
<evidence type="ECO:0000313" key="1">
    <source>
        <dbReference type="EMBL" id="QES25894.1"/>
    </source>
</evidence>
<sequence>MSTNRITRQTAPLRCTSCSDDDGPFTKAGLCEDCTPAAALRSALEDGGHLDEDGLRLMNNYAADVLRDAADMLRTVPGCESAARIVDSLAAGRTA</sequence>
<proteinExistence type="predicted"/>
<accession>A0A5P2B628</accession>
<dbReference type="AlphaFoldDB" id="A0A5P2B628"/>
<dbReference type="RefSeq" id="WP_150165321.1">
    <property type="nucleotide sequence ID" value="NZ_CP029193.1"/>
</dbReference>
<dbReference type="Proteomes" id="UP000323046">
    <property type="component" value="Chromosome"/>
</dbReference>
<evidence type="ECO:0000313" key="2">
    <source>
        <dbReference type="Proteomes" id="UP000323046"/>
    </source>
</evidence>
<name>A0A5P2B628_STRVZ</name>